<dbReference type="SUPFAM" id="SSF53850">
    <property type="entry name" value="Periplasmic binding protein-like II"/>
    <property type="match status" value="1"/>
</dbReference>
<feature type="domain" description="HTH lysR-type" evidence="5">
    <location>
        <begin position="6"/>
        <end position="63"/>
    </location>
</feature>
<dbReference type="PANTHER" id="PTHR30537">
    <property type="entry name" value="HTH-TYPE TRANSCRIPTIONAL REGULATOR"/>
    <property type="match status" value="1"/>
</dbReference>
<dbReference type="PRINTS" id="PR00039">
    <property type="entry name" value="HTHLYSR"/>
</dbReference>
<reference evidence="6" key="2">
    <citation type="submission" date="2020-09" db="EMBL/GenBank/DDBJ databases">
        <authorList>
            <person name="Sun Q."/>
            <person name="Zhou Y."/>
        </authorList>
    </citation>
    <scope>NUCLEOTIDE SEQUENCE</scope>
    <source>
        <strain evidence="6">CGMCC 1.15725</strain>
    </source>
</reference>
<dbReference type="CDD" id="cd08432">
    <property type="entry name" value="PBP2_GcdR_TrpI_HvrB_AmpR_like"/>
    <property type="match status" value="1"/>
</dbReference>
<dbReference type="InterPro" id="IPR005119">
    <property type="entry name" value="LysR_subst-bd"/>
</dbReference>
<dbReference type="Proteomes" id="UP000646365">
    <property type="component" value="Unassembled WGS sequence"/>
</dbReference>
<organism evidence="6 7">
    <name type="scientific">Aliidongia dinghuensis</name>
    <dbReference type="NCBI Taxonomy" id="1867774"/>
    <lineage>
        <taxon>Bacteria</taxon>
        <taxon>Pseudomonadati</taxon>
        <taxon>Pseudomonadota</taxon>
        <taxon>Alphaproteobacteria</taxon>
        <taxon>Rhodospirillales</taxon>
        <taxon>Dongiaceae</taxon>
        <taxon>Aliidongia</taxon>
    </lineage>
</organism>
<sequence length="306" mass="33572">MPRRLPPLNALRAFEAAARHLSFLKAAEELHVTPGAISQQVKALEDHLAIKLFRRQPRGVLLTDAGQRYGKRMGELLDQIAAATSDLTRQSDGSVLTVTTMPSFAARWLIPRLGAFGRLHPEIAIRTLADDKLATFIDDGVDLAIRFGGGKYPGLVADFLFREEVFPVCSPRLLEGPTPLRTLDDLARHILLHDEPHPGLHELEWGAWLATQGVRHIDAHQGPRFTYTHMSLTAAAMGQGVALGTSVLCADDLESGRLIRPFPHKVAADFAYYLVFPPVALDRPLVVAFRQWLLEASAAFSLSAAA</sequence>
<dbReference type="FunFam" id="3.40.190.10:FF:000017">
    <property type="entry name" value="Glycine cleavage system transcriptional activator"/>
    <property type="match status" value="1"/>
</dbReference>
<dbReference type="Gene3D" id="3.40.190.10">
    <property type="entry name" value="Periplasmic binding protein-like II"/>
    <property type="match status" value="2"/>
</dbReference>
<name>A0A8J2YTP3_9PROT</name>
<evidence type="ECO:0000313" key="7">
    <source>
        <dbReference type="Proteomes" id="UP000646365"/>
    </source>
</evidence>
<dbReference type="RefSeq" id="WP_229743658.1">
    <property type="nucleotide sequence ID" value="NZ_BMJQ01000005.1"/>
</dbReference>
<accession>A0A8J2YTP3</accession>
<dbReference type="GO" id="GO:0043565">
    <property type="term" value="F:sequence-specific DNA binding"/>
    <property type="evidence" value="ECO:0007669"/>
    <property type="project" value="TreeGrafter"/>
</dbReference>
<dbReference type="InterPro" id="IPR058163">
    <property type="entry name" value="LysR-type_TF_proteobact-type"/>
</dbReference>
<dbReference type="SUPFAM" id="SSF46785">
    <property type="entry name" value="Winged helix' DNA-binding domain"/>
    <property type="match status" value="1"/>
</dbReference>
<dbReference type="Pfam" id="PF03466">
    <property type="entry name" value="LysR_substrate"/>
    <property type="match status" value="1"/>
</dbReference>
<evidence type="ECO:0000256" key="1">
    <source>
        <dbReference type="ARBA" id="ARBA00009437"/>
    </source>
</evidence>
<evidence type="ECO:0000259" key="5">
    <source>
        <dbReference type="PROSITE" id="PS50931"/>
    </source>
</evidence>
<proteinExistence type="inferred from homology"/>
<dbReference type="InterPro" id="IPR036390">
    <property type="entry name" value="WH_DNA-bd_sf"/>
</dbReference>
<dbReference type="InterPro" id="IPR036388">
    <property type="entry name" value="WH-like_DNA-bd_sf"/>
</dbReference>
<gene>
    <name evidence="6" type="ORF">GCM10011611_22990</name>
</gene>
<keyword evidence="7" id="KW-1185">Reference proteome</keyword>
<evidence type="ECO:0000256" key="2">
    <source>
        <dbReference type="ARBA" id="ARBA00023015"/>
    </source>
</evidence>
<dbReference type="PANTHER" id="PTHR30537:SF26">
    <property type="entry name" value="GLYCINE CLEAVAGE SYSTEM TRANSCRIPTIONAL ACTIVATOR"/>
    <property type="match status" value="1"/>
</dbReference>
<dbReference type="GO" id="GO:0003700">
    <property type="term" value="F:DNA-binding transcription factor activity"/>
    <property type="evidence" value="ECO:0007669"/>
    <property type="project" value="InterPro"/>
</dbReference>
<keyword evidence="2" id="KW-0805">Transcription regulation</keyword>
<evidence type="ECO:0000313" key="6">
    <source>
        <dbReference type="EMBL" id="GGF16618.1"/>
    </source>
</evidence>
<protein>
    <submittedName>
        <fullName evidence="6">LysR family transcriptional regulator</fullName>
    </submittedName>
</protein>
<comment type="similarity">
    <text evidence="1">Belongs to the LysR transcriptional regulatory family.</text>
</comment>
<evidence type="ECO:0000256" key="3">
    <source>
        <dbReference type="ARBA" id="ARBA00023125"/>
    </source>
</evidence>
<dbReference type="GO" id="GO:0006351">
    <property type="term" value="P:DNA-templated transcription"/>
    <property type="evidence" value="ECO:0007669"/>
    <property type="project" value="TreeGrafter"/>
</dbReference>
<keyword evidence="3" id="KW-0238">DNA-binding</keyword>
<dbReference type="FunFam" id="1.10.10.10:FF:000038">
    <property type="entry name" value="Glycine cleavage system transcriptional activator"/>
    <property type="match status" value="1"/>
</dbReference>
<dbReference type="NCBIfam" id="NF008352">
    <property type="entry name" value="PRK11139.1"/>
    <property type="match status" value="1"/>
</dbReference>
<dbReference type="AlphaFoldDB" id="A0A8J2YTP3"/>
<dbReference type="Gene3D" id="1.10.10.10">
    <property type="entry name" value="Winged helix-like DNA-binding domain superfamily/Winged helix DNA-binding domain"/>
    <property type="match status" value="1"/>
</dbReference>
<dbReference type="PROSITE" id="PS50931">
    <property type="entry name" value="HTH_LYSR"/>
    <property type="match status" value="1"/>
</dbReference>
<evidence type="ECO:0000256" key="4">
    <source>
        <dbReference type="ARBA" id="ARBA00023163"/>
    </source>
</evidence>
<comment type="caution">
    <text evidence="6">The sequence shown here is derived from an EMBL/GenBank/DDBJ whole genome shotgun (WGS) entry which is preliminary data.</text>
</comment>
<dbReference type="Pfam" id="PF00126">
    <property type="entry name" value="HTH_1"/>
    <property type="match status" value="1"/>
</dbReference>
<keyword evidence="4" id="KW-0804">Transcription</keyword>
<dbReference type="EMBL" id="BMJQ01000005">
    <property type="protein sequence ID" value="GGF16618.1"/>
    <property type="molecule type" value="Genomic_DNA"/>
</dbReference>
<dbReference type="InterPro" id="IPR000847">
    <property type="entry name" value="LysR_HTH_N"/>
</dbReference>
<reference evidence="6" key="1">
    <citation type="journal article" date="2014" name="Int. J. Syst. Evol. Microbiol.">
        <title>Complete genome sequence of Corynebacterium casei LMG S-19264T (=DSM 44701T), isolated from a smear-ripened cheese.</title>
        <authorList>
            <consortium name="US DOE Joint Genome Institute (JGI-PGF)"/>
            <person name="Walter F."/>
            <person name="Albersmeier A."/>
            <person name="Kalinowski J."/>
            <person name="Ruckert C."/>
        </authorList>
    </citation>
    <scope>NUCLEOTIDE SEQUENCE</scope>
    <source>
        <strain evidence="6">CGMCC 1.15725</strain>
    </source>
</reference>